<feature type="signal peptide" evidence="1">
    <location>
        <begin position="1"/>
        <end position="19"/>
    </location>
</feature>
<accession>A0A921NTK4</accession>
<comment type="caution">
    <text evidence="3">The sequence shown here is derived from an EMBL/GenBank/DDBJ whole genome shotgun (WGS) entry which is preliminary data.</text>
</comment>
<keyword evidence="4" id="KW-1185">Reference proteome</keyword>
<evidence type="ECO:0000313" key="4">
    <source>
        <dbReference type="Proteomes" id="UP000698242"/>
    </source>
</evidence>
<organism evidence="3 4">
    <name type="scientific">Profundibacterium mesophilum KAUST100406-0324</name>
    <dbReference type="NCBI Taxonomy" id="1037889"/>
    <lineage>
        <taxon>Bacteria</taxon>
        <taxon>Pseudomonadati</taxon>
        <taxon>Pseudomonadota</taxon>
        <taxon>Alphaproteobacteria</taxon>
        <taxon>Rhodobacterales</taxon>
        <taxon>Roseobacteraceae</taxon>
        <taxon>Profundibacterium</taxon>
    </lineage>
</organism>
<proteinExistence type="predicted"/>
<dbReference type="EMBL" id="APKE01000027">
    <property type="protein sequence ID" value="KAF0675280.1"/>
    <property type="molecule type" value="Genomic_DNA"/>
</dbReference>
<evidence type="ECO:0000313" key="3">
    <source>
        <dbReference type="EMBL" id="KAF0675280.1"/>
    </source>
</evidence>
<feature type="chain" id="PRO_5037300129" description="DUF7282 domain-containing protein" evidence="1">
    <location>
        <begin position="20"/>
        <end position="135"/>
    </location>
</feature>
<dbReference type="RefSeq" id="WP_159965943.1">
    <property type="nucleotide sequence ID" value="NZ_APKE01000027.1"/>
</dbReference>
<reference evidence="3" key="1">
    <citation type="submission" date="2013-03" db="EMBL/GenBank/DDBJ databases">
        <title>Genome Sequence of the Profundibacterium mesophilum strain KAUST100406-0324T from Red Sea, a novel genus in the family Rhodobacteraceae.</title>
        <authorList>
            <person name="Essack M."/>
            <person name="Alam I."/>
            <person name="Lafi F."/>
            <person name="Alawi W."/>
            <person name="Kamanu F."/>
            <person name="Al-Suwailem A."/>
            <person name="Lee O.O."/>
            <person name="Xu Y."/>
            <person name="Bajic V."/>
            <person name="Qian P.-Y."/>
            <person name="Archer J."/>
        </authorList>
    </citation>
    <scope>NUCLEOTIDE SEQUENCE</scope>
    <source>
        <strain evidence="3">KAUST100406-0324</strain>
    </source>
</reference>
<dbReference type="Proteomes" id="UP000698242">
    <property type="component" value="Unassembled WGS sequence"/>
</dbReference>
<sequence length="135" mass="14358">MKLPILTAAALLVAGTASAEHLNIATDGARFKDDTITFSSVLMDKPGWIVVHAMEDGAPVLPQSVGATMIETGVTTDVEVMIDGGVMKDTGYMAMLHYETNGNDSYDFGVENTMDDGPATKADGSPYMTEFKTDM</sequence>
<name>A0A921NTK4_9RHOB</name>
<dbReference type="InterPro" id="IPR055706">
    <property type="entry name" value="Slg1/2_DUF7282"/>
</dbReference>
<keyword evidence="1" id="KW-0732">Signal</keyword>
<dbReference type="AlphaFoldDB" id="A0A921NTK4"/>
<feature type="domain" description="DUF7282" evidence="2">
    <location>
        <begin position="24"/>
        <end position="131"/>
    </location>
</feature>
<gene>
    <name evidence="3" type="ORF">PMES_02401</name>
</gene>
<evidence type="ECO:0000256" key="1">
    <source>
        <dbReference type="SAM" id="SignalP"/>
    </source>
</evidence>
<dbReference type="OrthoDB" id="7605232at2"/>
<dbReference type="Pfam" id="PF23951">
    <property type="entry name" value="DUF7282"/>
    <property type="match status" value="1"/>
</dbReference>
<evidence type="ECO:0000259" key="2">
    <source>
        <dbReference type="Pfam" id="PF23951"/>
    </source>
</evidence>
<protein>
    <recommendedName>
        <fullName evidence="2">DUF7282 domain-containing protein</fullName>
    </recommendedName>
</protein>